<reference evidence="1 2" key="1">
    <citation type="submission" date="2022-03" db="EMBL/GenBank/DDBJ databases">
        <authorList>
            <person name="Brunel B."/>
        </authorList>
    </citation>
    <scope>NUCLEOTIDE SEQUENCE [LARGE SCALE GENOMIC DNA]</scope>
    <source>
        <strain evidence="1">STM5069sample</strain>
    </source>
</reference>
<proteinExistence type="predicted"/>
<gene>
    <name evidence="1" type="ORF">MES5069_60008</name>
</gene>
<evidence type="ECO:0000313" key="1">
    <source>
        <dbReference type="EMBL" id="CAH2407344.1"/>
    </source>
</evidence>
<evidence type="ECO:0000313" key="2">
    <source>
        <dbReference type="Proteomes" id="UP001153050"/>
    </source>
</evidence>
<keyword evidence="2" id="KW-1185">Reference proteome</keyword>
<sequence>MARSILRSIRRSLSARTVASPSAASPRWWRRWPARINSQFQNLNWFLESMREEVAHPGSTGMGGFDNEPRLKENVRRDFNQALNREGVRPRFWLGLPCPVPTPAGHMSPAGTPSPAGFCF</sequence>
<dbReference type="Proteomes" id="UP001153050">
    <property type="component" value="Unassembled WGS sequence"/>
</dbReference>
<comment type="caution">
    <text evidence="1">The sequence shown here is derived from an EMBL/GenBank/DDBJ whole genome shotgun (WGS) entry which is preliminary data.</text>
</comment>
<organism evidence="1 2">
    <name type="scientific">Mesorhizobium escarrei</name>
    <dbReference type="NCBI Taxonomy" id="666018"/>
    <lineage>
        <taxon>Bacteria</taxon>
        <taxon>Pseudomonadati</taxon>
        <taxon>Pseudomonadota</taxon>
        <taxon>Alphaproteobacteria</taxon>
        <taxon>Hyphomicrobiales</taxon>
        <taxon>Phyllobacteriaceae</taxon>
        <taxon>Mesorhizobium</taxon>
    </lineage>
</organism>
<protein>
    <submittedName>
        <fullName evidence="1">Uncharacterized protein</fullName>
    </submittedName>
</protein>
<name>A0ABN8KAS4_9HYPH</name>
<accession>A0ABN8KAS4</accession>
<dbReference type="EMBL" id="CAKXZT010000157">
    <property type="protein sequence ID" value="CAH2407344.1"/>
    <property type="molecule type" value="Genomic_DNA"/>
</dbReference>